<feature type="transmembrane region" description="Helical" evidence="6">
    <location>
        <begin position="291"/>
        <end position="316"/>
    </location>
</feature>
<feature type="transmembrane region" description="Helical" evidence="6">
    <location>
        <begin position="233"/>
        <end position="256"/>
    </location>
</feature>
<evidence type="ECO:0000256" key="3">
    <source>
        <dbReference type="ARBA" id="ARBA00022692"/>
    </source>
</evidence>
<keyword evidence="4 6" id="KW-1133">Transmembrane helix</keyword>
<gene>
    <name evidence="7" type="ORF">DSM107014_12375</name>
</gene>
<comment type="similarity">
    <text evidence="2">Belongs to the autoinducer-2 exporter (AI-2E) (TC 2.A.86) family.</text>
</comment>
<comment type="subcellular location">
    <subcellularLocation>
        <location evidence="1">Membrane</location>
        <topology evidence="1">Multi-pass membrane protein</topology>
    </subcellularLocation>
</comment>
<dbReference type="AlphaFoldDB" id="A0A941JMW2"/>
<feature type="transmembrane region" description="Helical" evidence="6">
    <location>
        <begin position="55"/>
        <end position="76"/>
    </location>
</feature>
<dbReference type="GO" id="GO:0016020">
    <property type="term" value="C:membrane"/>
    <property type="evidence" value="ECO:0007669"/>
    <property type="project" value="UniProtKB-SubCell"/>
</dbReference>
<evidence type="ECO:0000256" key="2">
    <source>
        <dbReference type="ARBA" id="ARBA00009773"/>
    </source>
</evidence>
<dbReference type="Proteomes" id="UP000767446">
    <property type="component" value="Unassembled WGS sequence"/>
</dbReference>
<feature type="transmembrane region" description="Helical" evidence="6">
    <location>
        <begin position="263"/>
        <end position="285"/>
    </location>
</feature>
<organism evidence="7 8">
    <name type="scientific">Gomphosphaeria aponina SAG 52.96 = DSM 107014</name>
    <dbReference type="NCBI Taxonomy" id="1521640"/>
    <lineage>
        <taxon>Bacteria</taxon>
        <taxon>Bacillati</taxon>
        <taxon>Cyanobacteriota</taxon>
        <taxon>Cyanophyceae</taxon>
        <taxon>Oscillatoriophycideae</taxon>
        <taxon>Chroococcales</taxon>
        <taxon>Gomphosphaeriaceae</taxon>
        <taxon>Gomphosphaeria</taxon>
    </lineage>
</organism>
<reference evidence="7" key="1">
    <citation type="submission" date="2021-02" db="EMBL/GenBank/DDBJ databases">
        <title>Metagenome analyses of Stigonema ocellatum DSM 106950, Chlorogloea purpurea SAG 13.99 and Gomphosphaeria aponina DSM 107014.</title>
        <authorList>
            <person name="Marter P."/>
            <person name="Huang S."/>
        </authorList>
    </citation>
    <scope>NUCLEOTIDE SEQUENCE</scope>
    <source>
        <strain evidence="7">JP213</strain>
    </source>
</reference>
<evidence type="ECO:0000313" key="8">
    <source>
        <dbReference type="Proteomes" id="UP000767446"/>
    </source>
</evidence>
<proteinExistence type="inferred from homology"/>
<dbReference type="PANTHER" id="PTHR21716:SF62">
    <property type="entry name" value="TRANSPORT PROTEIN YDBI-RELATED"/>
    <property type="match status" value="1"/>
</dbReference>
<comment type="caution">
    <text evidence="7">The sequence shown here is derived from an EMBL/GenBank/DDBJ whole genome shotgun (WGS) entry which is preliminary data.</text>
</comment>
<evidence type="ECO:0000256" key="6">
    <source>
        <dbReference type="SAM" id="Phobius"/>
    </source>
</evidence>
<accession>A0A941JMW2</accession>
<evidence type="ECO:0000256" key="5">
    <source>
        <dbReference type="ARBA" id="ARBA00023136"/>
    </source>
</evidence>
<name>A0A941JMW2_9CHRO</name>
<dbReference type="GO" id="GO:0055085">
    <property type="term" value="P:transmembrane transport"/>
    <property type="evidence" value="ECO:0007669"/>
    <property type="project" value="TreeGrafter"/>
</dbReference>
<dbReference type="EMBL" id="JADQBC010000081">
    <property type="protein sequence ID" value="MBR8828674.1"/>
    <property type="molecule type" value="Genomic_DNA"/>
</dbReference>
<evidence type="ECO:0000256" key="1">
    <source>
        <dbReference type="ARBA" id="ARBA00004141"/>
    </source>
</evidence>
<protein>
    <submittedName>
        <fullName evidence="7">AI-2E family transporter</fullName>
    </submittedName>
</protein>
<dbReference type="Pfam" id="PF01594">
    <property type="entry name" value="AI-2E_transport"/>
    <property type="match status" value="1"/>
</dbReference>
<feature type="transmembrane region" description="Helical" evidence="6">
    <location>
        <begin position="140"/>
        <end position="163"/>
    </location>
</feature>
<keyword evidence="5 6" id="KW-0472">Membrane</keyword>
<evidence type="ECO:0000313" key="7">
    <source>
        <dbReference type="EMBL" id="MBR8828674.1"/>
    </source>
</evidence>
<dbReference type="PANTHER" id="PTHR21716">
    <property type="entry name" value="TRANSMEMBRANE PROTEIN"/>
    <property type="match status" value="1"/>
</dbReference>
<feature type="transmembrane region" description="Helical" evidence="6">
    <location>
        <begin position="26"/>
        <end position="43"/>
    </location>
</feature>
<feature type="transmembrane region" description="Helical" evidence="6">
    <location>
        <begin position="202"/>
        <end position="227"/>
    </location>
</feature>
<dbReference type="InterPro" id="IPR002549">
    <property type="entry name" value="AI-2E-like"/>
</dbReference>
<sequence length="339" mass="38003">MSFGTWVGIVAFILAMYILWQMRQLLLLLLTAIVLANALNMLVKWWEGWGIKRNYAVLLSVSLLITALVGFFLLIVPPLADQFQQLVTRVPQGIELLFEWLNTLQDLLSEEQSESLPSLNELTQQLQPLMNELLGNGLSFFYGSVGAVLSLLLLFALTLMLLVDPTPYRQGFLRLFPAFYRRRVDEILLLCDRSLQGWLRGIFFNMIIVAFLSFICLLILGIPLALAQALLTGIFTFIPNLGPALSVVSPMAIAFLEQPWKAFAVLILYIVIQQLEGYVLTPLVMGKQTALLPGITLLVQILLASFFGFLGLFLALPLTIIGQVLLTEVLIKDILDQYQ</sequence>
<keyword evidence="3 6" id="KW-0812">Transmembrane</keyword>
<feature type="transmembrane region" description="Helical" evidence="6">
    <location>
        <begin position="5"/>
        <end position="20"/>
    </location>
</feature>
<evidence type="ECO:0000256" key="4">
    <source>
        <dbReference type="ARBA" id="ARBA00022989"/>
    </source>
</evidence>